<feature type="domain" description="YjeF C-terminal" evidence="7">
    <location>
        <begin position="12"/>
        <end position="293"/>
    </location>
</feature>
<reference evidence="8 9" key="1">
    <citation type="submission" date="2016-05" db="EMBL/GenBank/DDBJ databases">
        <title>Genomic and physiological characterization of Planctopirus sp. isolated from fresh water lake.</title>
        <authorList>
            <person name="Subhash Y."/>
            <person name="Ramana C."/>
        </authorList>
    </citation>
    <scope>NUCLEOTIDE SEQUENCE [LARGE SCALE GENOMIC DNA]</scope>
    <source>
        <strain evidence="8 9">JC280</strain>
    </source>
</reference>
<comment type="caution">
    <text evidence="8">The sequence shown here is derived from an EMBL/GenBank/DDBJ whole genome shotgun (WGS) entry which is preliminary data.</text>
</comment>
<dbReference type="PROSITE" id="PS01050">
    <property type="entry name" value="YJEF_C_2"/>
    <property type="match status" value="1"/>
</dbReference>
<dbReference type="EC" id="4.2.1.136" evidence="6"/>
<comment type="catalytic activity">
    <reaction evidence="6">
        <text>(6S)-NADPHX + ADP = AMP + phosphate + NADPH + H(+)</text>
        <dbReference type="Rhea" id="RHEA:32235"/>
        <dbReference type="ChEBI" id="CHEBI:15378"/>
        <dbReference type="ChEBI" id="CHEBI:43474"/>
        <dbReference type="ChEBI" id="CHEBI:57783"/>
        <dbReference type="ChEBI" id="CHEBI:64076"/>
        <dbReference type="ChEBI" id="CHEBI:456215"/>
        <dbReference type="ChEBI" id="CHEBI:456216"/>
        <dbReference type="EC" id="4.2.1.136"/>
    </reaction>
</comment>
<comment type="catalytic activity">
    <reaction evidence="6">
        <text>(6S)-NADHX + ADP = AMP + phosphate + NADH + H(+)</text>
        <dbReference type="Rhea" id="RHEA:32223"/>
        <dbReference type="ChEBI" id="CHEBI:15378"/>
        <dbReference type="ChEBI" id="CHEBI:43474"/>
        <dbReference type="ChEBI" id="CHEBI:57945"/>
        <dbReference type="ChEBI" id="CHEBI:64074"/>
        <dbReference type="ChEBI" id="CHEBI:456215"/>
        <dbReference type="ChEBI" id="CHEBI:456216"/>
        <dbReference type="EC" id="4.2.1.136"/>
    </reaction>
</comment>
<dbReference type="InterPro" id="IPR000631">
    <property type="entry name" value="CARKD"/>
</dbReference>
<evidence type="ECO:0000256" key="3">
    <source>
        <dbReference type="ARBA" id="ARBA00022857"/>
    </source>
</evidence>
<feature type="binding site" evidence="6">
    <location>
        <position position="45"/>
    </location>
    <ligand>
        <name>(6S)-NADPHX</name>
        <dbReference type="ChEBI" id="CHEBI:64076"/>
    </ligand>
</feature>
<dbReference type="Proteomes" id="UP000094828">
    <property type="component" value="Unassembled WGS sequence"/>
</dbReference>
<dbReference type="HAMAP" id="MF_01965">
    <property type="entry name" value="NADHX_dehydratase"/>
    <property type="match status" value="1"/>
</dbReference>
<evidence type="ECO:0000259" key="7">
    <source>
        <dbReference type="PROSITE" id="PS51383"/>
    </source>
</evidence>
<keyword evidence="1 6" id="KW-0547">Nucleotide-binding</keyword>
<dbReference type="CDD" id="cd01171">
    <property type="entry name" value="YXKO-related"/>
    <property type="match status" value="1"/>
</dbReference>
<dbReference type="PROSITE" id="PS51383">
    <property type="entry name" value="YJEF_C_3"/>
    <property type="match status" value="1"/>
</dbReference>
<keyword evidence="9" id="KW-1185">Reference proteome</keyword>
<evidence type="ECO:0000256" key="5">
    <source>
        <dbReference type="ARBA" id="ARBA00023239"/>
    </source>
</evidence>
<dbReference type="GO" id="GO:0005524">
    <property type="term" value="F:ATP binding"/>
    <property type="evidence" value="ECO:0007669"/>
    <property type="project" value="UniProtKB-KW"/>
</dbReference>
<keyword evidence="2 6" id="KW-0067">ATP-binding</keyword>
<dbReference type="NCBIfam" id="TIGR00196">
    <property type="entry name" value="yjeF_cterm"/>
    <property type="match status" value="1"/>
</dbReference>
<feature type="binding site" evidence="6">
    <location>
        <position position="234"/>
    </location>
    <ligand>
        <name>(6S)-NADPHX</name>
        <dbReference type="ChEBI" id="CHEBI:64076"/>
    </ligand>
</feature>
<keyword evidence="3 6" id="KW-0521">NADP</keyword>
<comment type="function">
    <text evidence="6">Catalyzes the dehydration of the S-form of NAD(P)HX at the expense of ADP, which is converted to AMP. Together with NAD(P)HX epimerase, which catalyzes the epimerization of the S- and R-forms, the enzyme allows the repair of both epimers of NAD(P)HX, a damaged form of NAD(P)H that is a result of enzymatic or heat-dependent hydration.</text>
</comment>
<dbReference type="Pfam" id="PF01256">
    <property type="entry name" value="Carb_kinase"/>
    <property type="match status" value="1"/>
</dbReference>
<comment type="similarity">
    <text evidence="6">Belongs to the NnrD/CARKD family.</text>
</comment>
<dbReference type="STRING" id="1841610.A6X21_18465"/>
<keyword evidence="4 6" id="KW-0520">NAD</keyword>
<dbReference type="SUPFAM" id="SSF53613">
    <property type="entry name" value="Ribokinase-like"/>
    <property type="match status" value="1"/>
</dbReference>
<dbReference type="PANTHER" id="PTHR12592">
    <property type="entry name" value="ATP-DEPENDENT (S)-NAD(P)H-HYDRATE DEHYDRATASE FAMILY MEMBER"/>
    <property type="match status" value="1"/>
</dbReference>
<evidence type="ECO:0000313" key="9">
    <source>
        <dbReference type="Proteomes" id="UP000094828"/>
    </source>
</evidence>
<dbReference type="InterPro" id="IPR029056">
    <property type="entry name" value="Ribokinase-like"/>
</dbReference>
<dbReference type="InterPro" id="IPR017953">
    <property type="entry name" value="Carbohydrate_kinase_pred_CS"/>
</dbReference>
<dbReference type="RefSeq" id="WP_068846849.1">
    <property type="nucleotide sequence ID" value="NZ_LYDR01000050.1"/>
</dbReference>
<evidence type="ECO:0000256" key="6">
    <source>
        <dbReference type="HAMAP-Rule" id="MF_01965"/>
    </source>
</evidence>
<name>A0A1C3EKF1_9PLAN</name>
<keyword evidence="5 6" id="KW-0456">Lyase</keyword>
<evidence type="ECO:0000256" key="2">
    <source>
        <dbReference type="ARBA" id="ARBA00022840"/>
    </source>
</evidence>
<proteinExistence type="inferred from homology"/>
<dbReference type="GO" id="GO:0052856">
    <property type="term" value="F:NAD(P)HX epimerase activity"/>
    <property type="evidence" value="ECO:0007669"/>
    <property type="project" value="TreeGrafter"/>
</dbReference>
<dbReference type="GO" id="GO:0046496">
    <property type="term" value="P:nicotinamide nucleotide metabolic process"/>
    <property type="evidence" value="ECO:0007669"/>
    <property type="project" value="UniProtKB-UniRule"/>
</dbReference>
<gene>
    <name evidence="6" type="primary">nnrD</name>
    <name evidence="8" type="ORF">A6X21_18465</name>
</gene>
<feature type="binding site" evidence="6">
    <location>
        <position position="115"/>
    </location>
    <ligand>
        <name>(6S)-NADPHX</name>
        <dbReference type="ChEBI" id="CHEBI:64076"/>
    </ligand>
</feature>
<organism evidence="8 9">
    <name type="scientific">Planctopirus hydrillae</name>
    <dbReference type="NCBI Taxonomy" id="1841610"/>
    <lineage>
        <taxon>Bacteria</taxon>
        <taxon>Pseudomonadati</taxon>
        <taxon>Planctomycetota</taxon>
        <taxon>Planctomycetia</taxon>
        <taxon>Planctomycetales</taxon>
        <taxon>Planctomycetaceae</taxon>
        <taxon>Planctopirus</taxon>
    </lineage>
</organism>
<feature type="binding site" evidence="6">
    <location>
        <begin position="205"/>
        <end position="209"/>
    </location>
    <ligand>
        <name>AMP</name>
        <dbReference type="ChEBI" id="CHEBI:456215"/>
    </ligand>
</feature>
<evidence type="ECO:0000256" key="4">
    <source>
        <dbReference type="ARBA" id="ARBA00023027"/>
    </source>
</evidence>
<dbReference type="GO" id="GO:0110051">
    <property type="term" value="P:metabolite repair"/>
    <property type="evidence" value="ECO:0007669"/>
    <property type="project" value="TreeGrafter"/>
</dbReference>
<comment type="subunit">
    <text evidence="6">Homotetramer.</text>
</comment>
<sequence>MIMEQEQAVICITHLPIVPHRRDDGHKGDYGHALVVAGQVGMSGAACLAGKAALRGGAGLVTVATPISIQPTIAAYEPSYLTLGLPETHGAIGFGALEAIHRALHVATAVAIGPGLGTAEPARQIVRALYRSLPIPMIIDADGLNVLAASGDDLSRDSGAGARIMTPHPGEFARLTGETTATIQAAREKFANEFARRHGLTVVLKGKETVVTDGYRMAINTTGNSGMATGGTGDVLTGLLTALVAQKLPPFEAAQLAVWLHGRAGDIAAEKHSQPGLIASDLLDYLGSAWLEIGA</sequence>
<feature type="binding site" evidence="6">
    <location>
        <position position="233"/>
    </location>
    <ligand>
        <name>AMP</name>
        <dbReference type="ChEBI" id="CHEBI:456215"/>
    </ligand>
</feature>
<evidence type="ECO:0000256" key="1">
    <source>
        <dbReference type="ARBA" id="ARBA00022741"/>
    </source>
</evidence>
<protein>
    <recommendedName>
        <fullName evidence="6">ADP-dependent (S)-NAD(P)H-hydrate dehydratase</fullName>
        <ecNumber evidence="6">4.2.1.136</ecNumber>
    </recommendedName>
    <alternativeName>
        <fullName evidence="6">ADP-dependent NAD(P)HX dehydratase</fullName>
    </alternativeName>
</protein>
<accession>A0A1C3EKF1</accession>
<comment type="cofactor">
    <cofactor evidence="6">
        <name>Mg(2+)</name>
        <dbReference type="ChEBI" id="CHEBI:18420"/>
    </cofactor>
</comment>
<feature type="binding site" evidence="6">
    <location>
        <position position="168"/>
    </location>
    <ligand>
        <name>(6S)-NADPHX</name>
        <dbReference type="ChEBI" id="CHEBI:64076"/>
    </ligand>
</feature>
<dbReference type="GO" id="GO:0052855">
    <property type="term" value="F:ADP-dependent NAD(P)H-hydrate dehydratase activity"/>
    <property type="evidence" value="ECO:0007669"/>
    <property type="project" value="UniProtKB-UniRule"/>
</dbReference>
<evidence type="ECO:0000313" key="8">
    <source>
        <dbReference type="EMBL" id="ODA33712.1"/>
    </source>
</evidence>
<dbReference type="EMBL" id="LYDR01000050">
    <property type="protein sequence ID" value="ODA33712.1"/>
    <property type="molecule type" value="Genomic_DNA"/>
</dbReference>
<dbReference type="Gene3D" id="3.40.1190.20">
    <property type="match status" value="1"/>
</dbReference>
<dbReference type="PANTHER" id="PTHR12592:SF0">
    <property type="entry name" value="ATP-DEPENDENT (S)-NAD(P)H-HYDRATE DEHYDRATASE"/>
    <property type="match status" value="1"/>
</dbReference>
<dbReference type="AlphaFoldDB" id="A0A1C3EKF1"/>